<dbReference type="Gene3D" id="3.40.50.360">
    <property type="match status" value="1"/>
</dbReference>
<gene>
    <name evidence="3" type="ORF">EET67_24550</name>
</gene>
<dbReference type="SUPFAM" id="SSF52218">
    <property type="entry name" value="Flavoproteins"/>
    <property type="match status" value="1"/>
</dbReference>
<dbReference type="AlphaFoldDB" id="A0A432UZD1"/>
<keyword evidence="4" id="KW-1185">Reference proteome</keyword>
<name>A0A432UZD1_9HYPH</name>
<evidence type="ECO:0000259" key="2">
    <source>
        <dbReference type="Pfam" id="PF03358"/>
    </source>
</evidence>
<evidence type="ECO:0000256" key="1">
    <source>
        <dbReference type="SAM" id="MobiDB-lite"/>
    </source>
</evidence>
<dbReference type="RefSeq" id="WP_128628803.1">
    <property type="nucleotide sequence ID" value="NZ_RKST01000061.1"/>
</dbReference>
<proteinExistence type="predicted"/>
<dbReference type="InterPro" id="IPR005025">
    <property type="entry name" value="FMN_Rdtase-like_dom"/>
</dbReference>
<accession>A0A432UZD1</accession>
<feature type="region of interest" description="Disordered" evidence="1">
    <location>
        <begin position="1"/>
        <end position="26"/>
    </location>
</feature>
<evidence type="ECO:0000313" key="3">
    <source>
        <dbReference type="EMBL" id="RUM95208.1"/>
    </source>
</evidence>
<reference evidence="3 4" key="1">
    <citation type="submission" date="2018-11" db="EMBL/GenBank/DDBJ databases">
        <title>Pseudaminobacter arsenicus sp. nov., an arsenic-resistant bacterium isolated from arsenic-rich aquifers.</title>
        <authorList>
            <person name="Mu Y."/>
        </authorList>
    </citation>
    <scope>NUCLEOTIDE SEQUENCE [LARGE SCALE GENOMIC DNA]</scope>
    <source>
        <strain evidence="3 4">CB3</strain>
    </source>
</reference>
<dbReference type="InterPro" id="IPR029039">
    <property type="entry name" value="Flavoprotein-like_sf"/>
</dbReference>
<protein>
    <submittedName>
        <fullName evidence="3">Flavodoxin family protein</fullName>
    </submittedName>
</protein>
<dbReference type="GO" id="GO:0016491">
    <property type="term" value="F:oxidoreductase activity"/>
    <property type="evidence" value="ECO:0007669"/>
    <property type="project" value="InterPro"/>
</dbReference>
<feature type="domain" description="NADPH-dependent FMN reductase-like" evidence="2">
    <location>
        <begin position="108"/>
        <end position="303"/>
    </location>
</feature>
<sequence>MANSSSFRTGKPPPPRKGSPSPKLGEEDFKHRYAQQFLDPAFDALRGDIDMIAAIAWEAYCASRKSPFTRKAGPEFADPDYDLSTEWLAARGAVLSAQARYRDKAVAPRILLINCSSRSEHTCPGEISKSYRLAEIAQNAIQSEKGLEIDFLDLSRLASEYGRHIHPCKACFSTAAPLCHWPCSCYPNHSLGQTQDWMNEIYPLWVAAHGVMIITPVNWYQVSSPLKLMMDRLVCADGGNPDPTLTQGKDAAKAKAVELGGWDYPRHLAGRIFSVVVHGDVEGAENVRRSVSDWLRFMGLTPAGQHAELDRYIGYWKPYAISHDELDADEAIQEEVRNAARSLADAVMEQRAGRYTRAGATLKAPRQK</sequence>
<dbReference type="OrthoDB" id="580941at2"/>
<organism evidence="3 4">
    <name type="scientific">Borborobacter arsenicus</name>
    <dbReference type="NCBI Taxonomy" id="1851146"/>
    <lineage>
        <taxon>Bacteria</taxon>
        <taxon>Pseudomonadati</taxon>
        <taxon>Pseudomonadota</taxon>
        <taxon>Alphaproteobacteria</taxon>
        <taxon>Hyphomicrobiales</taxon>
        <taxon>Phyllobacteriaceae</taxon>
        <taxon>Borborobacter</taxon>
    </lineage>
</organism>
<dbReference type="Pfam" id="PF03358">
    <property type="entry name" value="FMN_red"/>
    <property type="match status" value="1"/>
</dbReference>
<dbReference type="Proteomes" id="UP000281647">
    <property type="component" value="Unassembled WGS sequence"/>
</dbReference>
<dbReference type="EMBL" id="RKST01000061">
    <property type="protein sequence ID" value="RUM95208.1"/>
    <property type="molecule type" value="Genomic_DNA"/>
</dbReference>
<evidence type="ECO:0000313" key="4">
    <source>
        <dbReference type="Proteomes" id="UP000281647"/>
    </source>
</evidence>
<comment type="caution">
    <text evidence="3">The sequence shown here is derived from an EMBL/GenBank/DDBJ whole genome shotgun (WGS) entry which is preliminary data.</text>
</comment>